<organism evidence="14 15">
    <name type="scientific">Ferrimonas gelatinilytica</name>
    <dbReference type="NCBI Taxonomy" id="1255257"/>
    <lineage>
        <taxon>Bacteria</taxon>
        <taxon>Pseudomonadati</taxon>
        <taxon>Pseudomonadota</taxon>
        <taxon>Gammaproteobacteria</taxon>
        <taxon>Alteromonadales</taxon>
        <taxon>Ferrimonadaceae</taxon>
        <taxon>Ferrimonas</taxon>
    </lineage>
</organism>
<dbReference type="PANTHER" id="PTHR32024">
    <property type="entry name" value="TRK SYSTEM POTASSIUM UPTAKE PROTEIN TRKG-RELATED"/>
    <property type="match status" value="1"/>
</dbReference>
<feature type="transmembrane region" description="Helical" evidence="13">
    <location>
        <begin position="84"/>
        <end position="105"/>
    </location>
</feature>
<keyword evidence="6 12" id="KW-0633">Potassium transport</keyword>
<evidence type="ECO:0000256" key="1">
    <source>
        <dbReference type="ARBA" id="ARBA00004429"/>
    </source>
</evidence>
<dbReference type="InterPro" id="IPR003445">
    <property type="entry name" value="Cat_transpt"/>
</dbReference>
<dbReference type="PANTHER" id="PTHR32024:SF2">
    <property type="entry name" value="TRK SYSTEM POTASSIUM UPTAKE PROTEIN TRKG-RELATED"/>
    <property type="match status" value="1"/>
</dbReference>
<evidence type="ECO:0000256" key="10">
    <source>
        <dbReference type="ARBA" id="ARBA00023065"/>
    </source>
</evidence>
<gene>
    <name evidence="14" type="ORF">GCM10025772_25810</name>
</gene>
<comment type="function">
    <text evidence="12">Low-affinity potassium transport system. Interacts with Trk system potassium uptake protein TrkA.</text>
</comment>
<evidence type="ECO:0000256" key="9">
    <source>
        <dbReference type="ARBA" id="ARBA00022989"/>
    </source>
</evidence>
<sequence length="500" mass="54610">MSLAYANGKVNKFDPMEYRSIIRIIGLLVALFSATMLPPAVIAVIYKDGGGTAFMQAFVMSLLLGLILWYPNRRAKADLRTREGFLVVVLFWTVLGTIGALPFVMSELPDLSLTDAIFESFSALTTTGATVITGLETLPKAILFYRHLLQWLGGMGIIVLAVAVLPMLGIGGMQLYRCEIPGPVKDSKMTPRIAETAKALWYIYLTMTVVCALAYYLAGMNLFDAVGHAFSTIAIGGFSSYDASMGHFNSPAINMICVVFLLMSAMNFALHFAAFSKRGIRLATYWRDAEVRMFLLIQLVLVMLVFLVLLGQKLYQSPEVALDKALFQAVSMSTTAGFTTEGFATWPLFLPNLLIFASFIGGCAGSTGGGIKVVRMTLLSLQGMREIKRLIHPRAMFSIRLNNLPVSDRVIDAVWGFFAAYALLFVVIMVTLLATGLDDVTAFSATAASLNNLGPGLGDVASHYGDINDVAKWVLVMGMLFGRLEIFTLLVLFTPTFWKS</sequence>
<dbReference type="NCBIfam" id="TIGR00933">
    <property type="entry name" value="2a38"/>
    <property type="match status" value="1"/>
</dbReference>
<keyword evidence="11 12" id="KW-0472">Membrane</keyword>
<dbReference type="PIRSF" id="PIRSF006247">
    <property type="entry name" value="TrkH"/>
    <property type="match status" value="1"/>
</dbReference>
<keyword evidence="10 12" id="KW-0406">Ion transport</keyword>
<evidence type="ECO:0000256" key="3">
    <source>
        <dbReference type="ARBA" id="ARBA00022448"/>
    </source>
</evidence>
<keyword evidence="15" id="KW-1185">Reference proteome</keyword>
<feature type="transmembrane region" description="Helical" evidence="13">
    <location>
        <begin position="148"/>
        <end position="168"/>
    </location>
</feature>
<feature type="transmembrane region" description="Helical" evidence="13">
    <location>
        <begin position="199"/>
        <end position="218"/>
    </location>
</feature>
<keyword evidence="9 13" id="KW-1133">Transmembrane helix</keyword>
<evidence type="ECO:0000256" key="12">
    <source>
        <dbReference type="PIRNR" id="PIRNR006247"/>
    </source>
</evidence>
<feature type="transmembrane region" description="Helical" evidence="13">
    <location>
        <begin position="21"/>
        <end position="46"/>
    </location>
</feature>
<comment type="similarity">
    <text evidence="2 12">Belongs to the TrkH potassium transport family.</text>
</comment>
<evidence type="ECO:0000256" key="11">
    <source>
        <dbReference type="ARBA" id="ARBA00023136"/>
    </source>
</evidence>
<dbReference type="Pfam" id="PF02386">
    <property type="entry name" value="TrkH"/>
    <property type="match status" value="1"/>
</dbReference>
<evidence type="ECO:0000256" key="4">
    <source>
        <dbReference type="ARBA" id="ARBA00022475"/>
    </source>
</evidence>
<dbReference type="EMBL" id="BAABLF010000027">
    <property type="protein sequence ID" value="GAA5193919.1"/>
    <property type="molecule type" value="Genomic_DNA"/>
</dbReference>
<feature type="transmembrane region" description="Helical" evidence="13">
    <location>
        <begin position="410"/>
        <end position="434"/>
    </location>
</feature>
<evidence type="ECO:0000256" key="7">
    <source>
        <dbReference type="ARBA" id="ARBA00022692"/>
    </source>
</evidence>
<comment type="caution">
    <text evidence="14">The sequence shown here is derived from an EMBL/GenBank/DDBJ whole genome shotgun (WGS) entry which is preliminary data.</text>
</comment>
<keyword evidence="4 12" id="KW-1003">Cell membrane</keyword>
<feature type="transmembrane region" description="Helical" evidence="13">
    <location>
        <begin position="473"/>
        <end position="498"/>
    </location>
</feature>
<comment type="subcellular location">
    <subcellularLocation>
        <location evidence="1 12">Cell inner membrane</location>
        <topology evidence="1 12">Multi-pass membrane protein</topology>
    </subcellularLocation>
</comment>
<feature type="transmembrane region" description="Helical" evidence="13">
    <location>
        <begin position="353"/>
        <end position="374"/>
    </location>
</feature>
<name>A0ABP9SCZ7_9GAMM</name>
<evidence type="ECO:0000256" key="2">
    <source>
        <dbReference type="ARBA" id="ARBA00009137"/>
    </source>
</evidence>
<evidence type="ECO:0000256" key="13">
    <source>
        <dbReference type="SAM" id="Phobius"/>
    </source>
</evidence>
<feature type="transmembrane region" description="Helical" evidence="13">
    <location>
        <begin position="294"/>
        <end position="315"/>
    </location>
</feature>
<keyword evidence="5 12" id="KW-0997">Cell inner membrane</keyword>
<evidence type="ECO:0000256" key="5">
    <source>
        <dbReference type="ARBA" id="ARBA00022519"/>
    </source>
</evidence>
<dbReference type="InterPro" id="IPR004772">
    <property type="entry name" value="TrkH"/>
</dbReference>
<feature type="transmembrane region" description="Helical" evidence="13">
    <location>
        <begin position="252"/>
        <end position="273"/>
    </location>
</feature>
<keyword evidence="8 12" id="KW-0630">Potassium</keyword>
<protein>
    <recommendedName>
        <fullName evidence="12">Trk system potassium uptake protein</fullName>
    </recommendedName>
</protein>
<evidence type="ECO:0000256" key="8">
    <source>
        <dbReference type="ARBA" id="ARBA00022958"/>
    </source>
</evidence>
<evidence type="ECO:0000313" key="14">
    <source>
        <dbReference type="EMBL" id="GAA5193919.1"/>
    </source>
</evidence>
<proteinExistence type="inferred from homology"/>
<dbReference type="Proteomes" id="UP001501600">
    <property type="component" value="Unassembled WGS sequence"/>
</dbReference>
<accession>A0ABP9SCZ7</accession>
<reference evidence="15" key="1">
    <citation type="journal article" date="2019" name="Int. J. Syst. Evol. Microbiol.">
        <title>The Global Catalogue of Microorganisms (GCM) 10K type strain sequencing project: providing services to taxonomists for standard genome sequencing and annotation.</title>
        <authorList>
            <consortium name="The Broad Institute Genomics Platform"/>
            <consortium name="The Broad Institute Genome Sequencing Center for Infectious Disease"/>
            <person name="Wu L."/>
            <person name="Ma J."/>
        </authorList>
    </citation>
    <scope>NUCLEOTIDE SEQUENCE [LARGE SCALE GENOMIC DNA]</scope>
    <source>
        <strain evidence="15">JCM 18720</strain>
    </source>
</reference>
<keyword evidence="3 12" id="KW-0813">Transport</keyword>
<keyword evidence="7 13" id="KW-0812">Transmembrane</keyword>
<evidence type="ECO:0000313" key="15">
    <source>
        <dbReference type="Proteomes" id="UP001501600"/>
    </source>
</evidence>
<evidence type="ECO:0000256" key="6">
    <source>
        <dbReference type="ARBA" id="ARBA00022538"/>
    </source>
</evidence>
<feature type="transmembrane region" description="Helical" evidence="13">
    <location>
        <begin position="52"/>
        <end position="72"/>
    </location>
</feature>